<sequence>MEKIMKALVYHGPHKLSLDDVPVPTIQAPEDVILKVTLATPCTSDVHIAEGHIPFVPYPIILGHEFCGEIVEMGSAVTGFKVGDRVHCLPGVICNQCAMCKIGYPSFCQNGGCYGNFEGLNGALAEYVRIPYAMNSMIHIPEGLVEEDVILLGDMLGTARFGVENAEVKKGDTVAVFGVGPVGLCACLLAKNVYEAKTVIAVDIVQDRLDAALKEGIVDYAFNPNDVDVVRKIKEITERRGVNAAIETAGVQSTINMAARSVGVGGIVSTISLFAKPLELPLDLMPNRNIQLKTGIQQCEGVDSMLEEIQAGRINTRFMLTHRSPLNDIMKAMDIFGGNKEGCIKYLITPYER</sequence>
<evidence type="ECO:0000259" key="8">
    <source>
        <dbReference type="Pfam" id="PF08240"/>
    </source>
</evidence>
<feature type="domain" description="Alcohol dehydrogenase-like N-terminal" evidence="8">
    <location>
        <begin position="29"/>
        <end position="141"/>
    </location>
</feature>
<organism evidence="9 10">
    <name type="scientific">Syntrophomonas zehnderi OL-4</name>
    <dbReference type="NCBI Taxonomy" id="690567"/>
    <lineage>
        <taxon>Bacteria</taxon>
        <taxon>Bacillati</taxon>
        <taxon>Bacillota</taxon>
        <taxon>Clostridia</taxon>
        <taxon>Eubacteriales</taxon>
        <taxon>Syntrophomonadaceae</taxon>
        <taxon>Syntrophomonas</taxon>
    </lineage>
</organism>
<feature type="domain" description="Alcohol dehydrogenase-like C-terminal" evidence="7">
    <location>
        <begin position="181"/>
        <end position="293"/>
    </location>
</feature>
<evidence type="ECO:0000259" key="7">
    <source>
        <dbReference type="Pfam" id="PF00107"/>
    </source>
</evidence>
<proteinExistence type="inferred from homology"/>
<evidence type="ECO:0000256" key="4">
    <source>
        <dbReference type="ARBA" id="ARBA00022833"/>
    </source>
</evidence>
<gene>
    <name evidence="9" type="ORF">1163</name>
</gene>
<protein>
    <submittedName>
        <fullName evidence="9">GroES (Chaperonin 10)-like</fullName>
    </submittedName>
</protein>
<dbReference type="InterPro" id="IPR002328">
    <property type="entry name" value="ADH_Zn_CS"/>
</dbReference>
<evidence type="ECO:0000256" key="6">
    <source>
        <dbReference type="RuleBase" id="RU361277"/>
    </source>
</evidence>
<name>A0A0E3W320_9FIRM</name>
<dbReference type="Proteomes" id="UP000045545">
    <property type="component" value="Unassembled WGS sequence"/>
</dbReference>
<dbReference type="SUPFAM" id="SSF51735">
    <property type="entry name" value="NAD(P)-binding Rossmann-fold domains"/>
    <property type="match status" value="1"/>
</dbReference>
<dbReference type="InterPro" id="IPR036291">
    <property type="entry name" value="NAD(P)-bd_dom_sf"/>
</dbReference>
<evidence type="ECO:0000256" key="1">
    <source>
        <dbReference type="ARBA" id="ARBA00001947"/>
    </source>
</evidence>
<evidence type="ECO:0000256" key="5">
    <source>
        <dbReference type="ARBA" id="ARBA00023002"/>
    </source>
</evidence>
<dbReference type="AlphaFoldDB" id="A0A0E3W320"/>
<dbReference type="PANTHER" id="PTHR42813">
    <property type="entry name" value="ZINC-TYPE ALCOHOL DEHYDROGENASE-LIKE"/>
    <property type="match status" value="1"/>
</dbReference>
<dbReference type="SUPFAM" id="SSF50129">
    <property type="entry name" value="GroES-like"/>
    <property type="match status" value="1"/>
</dbReference>
<dbReference type="GO" id="GO:0016491">
    <property type="term" value="F:oxidoreductase activity"/>
    <property type="evidence" value="ECO:0007669"/>
    <property type="project" value="UniProtKB-KW"/>
</dbReference>
<comment type="similarity">
    <text evidence="2 6">Belongs to the zinc-containing alcohol dehydrogenase family.</text>
</comment>
<dbReference type="STRING" id="690567.1163"/>
<evidence type="ECO:0000256" key="3">
    <source>
        <dbReference type="ARBA" id="ARBA00022723"/>
    </source>
</evidence>
<evidence type="ECO:0000256" key="2">
    <source>
        <dbReference type="ARBA" id="ARBA00008072"/>
    </source>
</evidence>
<dbReference type="Pfam" id="PF08240">
    <property type="entry name" value="ADH_N"/>
    <property type="match status" value="1"/>
</dbReference>
<reference evidence="9 10" key="1">
    <citation type="submission" date="2015-03" db="EMBL/GenBank/DDBJ databases">
        <authorList>
            <person name="Murphy D."/>
        </authorList>
    </citation>
    <scope>NUCLEOTIDE SEQUENCE [LARGE SCALE GENOMIC DNA]</scope>
    <source>
        <strain evidence="9 10">OL-4</strain>
    </source>
</reference>
<dbReference type="InterPro" id="IPR013154">
    <property type="entry name" value="ADH-like_N"/>
</dbReference>
<evidence type="ECO:0000313" key="9">
    <source>
        <dbReference type="EMBL" id="CFX41256.1"/>
    </source>
</evidence>
<dbReference type="PANTHER" id="PTHR42813:SF4">
    <property type="entry name" value="NADP-DEPENDENT ISOPROPANOL DEHYDROGENASE"/>
    <property type="match status" value="1"/>
</dbReference>
<dbReference type="EMBL" id="CGIH01000020">
    <property type="protein sequence ID" value="CFX41256.1"/>
    <property type="molecule type" value="Genomic_DNA"/>
</dbReference>
<keyword evidence="3 6" id="KW-0479">Metal-binding</keyword>
<dbReference type="InterPro" id="IPR011032">
    <property type="entry name" value="GroES-like_sf"/>
</dbReference>
<dbReference type="GO" id="GO:0008270">
    <property type="term" value="F:zinc ion binding"/>
    <property type="evidence" value="ECO:0007669"/>
    <property type="project" value="InterPro"/>
</dbReference>
<dbReference type="Gene3D" id="3.90.180.10">
    <property type="entry name" value="Medium-chain alcohol dehydrogenases, catalytic domain"/>
    <property type="match status" value="1"/>
</dbReference>
<dbReference type="RefSeq" id="WP_242847490.1">
    <property type="nucleotide sequence ID" value="NZ_CGIH01000020.1"/>
</dbReference>
<keyword evidence="5" id="KW-0560">Oxidoreductase</keyword>
<dbReference type="InterPro" id="IPR013149">
    <property type="entry name" value="ADH-like_C"/>
</dbReference>
<keyword evidence="10" id="KW-1185">Reference proteome</keyword>
<comment type="cofactor">
    <cofactor evidence="1 6">
        <name>Zn(2+)</name>
        <dbReference type="ChEBI" id="CHEBI:29105"/>
    </cofactor>
</comment>
<evidence type="ECO:0000313" key="10">
    <source>
        <dbReference type="Proteomes" id="UP000045545"/>
    </source>
</evidence>
<keyword evidence="4 6" id="KW-0862">Zinc</keyword>
<dbReference type="PROSITE" id="PS00059">
    <property type="entry name" value="ADH_ZINC"/>
    <property type="match status" value="1"/>
</dbReference>
<dbReference type="Pfam" id="PF00107">
    <property type="entry name" value="ADH_zinc_N"/>
    <property type="match status" value="1"/>
</dbReference>
<dbReference type="Gene3D" id="3.40.50.720">
    <property type="entry name" value="NAD(P)-binding Rossmann-like Domain"/>
    <property type="match status" value="1"/>
</dbReference>
<accession>A0A0E3W320</accession>